<reference evidence="3" key="1">
    <citation type="submission" date="2012-06" db="EMBL/GenBank/DDBJ databases">
        <title>Complete sequence of chromosome of Desulfomonile tiedjei DSM 6799.</title>
        <authorList>
            <person name="Lucas S."/>
            <person name="Copeland A."/>
            <person name="Lapidus A."/>
            <person name="Glavina del Rio T."/>
            <person name="Dalin E."/>
            <person name="Tice H."/>
            <person name="Bruce D."/>
            <person name="Goodwin L."/>
            <person name="Pitluck S."/>
            <person name="Peters L."/>
            <person name="Ovchinnikova G."/>
            <person name="Zeytun A."/>
            <person name="Lu M."/>
            <person name="Kyrpides N."/>
            <person name="Mavromatis K."/>
            <person name="Ivanova N."/>
            <person name="Brettin T."/>
            <person name="Detter J.C."/>
            <person name="Han C."/>
            <person name="Larimer F."/>
            <person name="Land M."/>
            <person name="Hauser L."/>
            <person name="Markowitz V."/>
            <person name="Cheng J.-F."/>
            <person name="Hugenholtz P."/>
            <person name="Woyke T."/>
            <person name="Wu D."/>
            <person name="Spring S."/>
            <person name="Schroeder M."/>
            <person name="Brambilla E."/>
            <person name="Klenk H.-P."/>
            <person name="Eisen J.A."/>
        </authorList>
    </citation>
    <scope>NUCLEOTIDE SEQUENCE [LARGE SCALE GENOMIC DNA]</scope>
    <source>
        <strain evidence="3">ATCC 49306 / DSM 6799 / DCB-1</strain>
    </source>
</reference>
<dbReference type="HOGENOM" id="CLU_2522197_0_0_7"/>
<gene>
    <name evidence="2" type="ordered locus">Desti_0464</name>
</gene>
<sequence length="84" mass="9130">MDDQTILATSEHGSVTVCPGGIVHVHLPHCSIKLTPADFVKFSELVAKARANFDSKQRSGAKPRLQLVSTDTERESPSESKDPE</sequence>
<dbReference type="AlphaFoldDB" id="I4C0V8"/>
<organism evidence="2 3">
    <name type="scientific">Desulfomonile tiedjei (strain ATCC 49306 / DSM 6799 / DCB-1)</name>
    <dbReference type="NCBI Taxonomy" id="706587"/>
    <lineage>
        <taxon>Bacteria</taxon>
        <taxon>Pseudomonadati</taxon>
        <taxon>Thermodesulfobacteriota</taxon>
        <taxon>Desulfomonilia</taxon>
        <taxon>Desulfomonilales</taxon>
        <taxon>Desulfomonilaceae</taxon>
        <taxon>Desulfomonile</taxon>
    </lineage>
</organism>
<feature type="region of interest" description="Disordered" evidence="1">
    <location>
        <begin position="52"/>
        <end position="84"/>
    </location>
</feature>
<name>I4C0V8_DESTA</name>
<feature type="compositionally biased region" description="Basic and acidic residues" evidence="1">
    <location>
        <begin position="71"/>
        <end position="84"/>
    </location>
</feature>
<dbReference type="RefSeq" id="WP_014808358.1">
    <property type="nucleotide sequence ID" value="NC_018025.1"/>
</dbReference>
<dbReference type="KEGG" id="dti:Desti_0464"/>
<proteinExistence type="predicted"/>
<dbReference type="STRING" id="706587.Desti_0464"/>
<evidence type="ECO:0000313" key="3">
    <source>
        <dbReference type="Proteomes" id="UP000006055"/>
    </source>
</evidence>
<evidence type="ECO:0000313" key="2">
    <source>
        <dbReference type="EMBL" id="AFM23199.1"/>
    </source>
</evidence>
<keyword evidence="3" id="KW-1185">Reference proteome</keyword>
<evidence type="ECO:0000256" key="1">
    <source>
        <dbReference type="SAM" id="MobiDB-lite"/>
    </source>
</evidence>
<accession>I4C0V8</accession>
<protein>
    <submittedName>
        <fullName evidence="2">Uncharacterized protein</fullName>
    </submittedName>
</protein>
<dbReference type="Proteomes" id="UP000006055">
    <property type="component" value="Chromosome"/>
</dbReference>
<dbReference type="EMBL" id="CP003360">
    <property type="protein sequence ID" value="AFM23199.1"/>
    <property type="molecule type" value="Genomic_DNA"/>
</dbReference>